<comment type="caution">
    <text evidence="2">The sequence shown here is derived from an EMBL/GenBank/DDBJ whole genome shotgun (WGS) entry which is preliminary data.</text>
</comment>
<dbReference type="AlphaFoldDB" id="A0A930PUJ2"/>
<sequence>MHPAPSGAHENGERLRWKEGAGFPAPIMVDVRRRKLAIIAMNVSVLAAALSWLLVLFSVMYSAAAVPWALGVAIVLTVIGAYALYRYYSKYSHVLPNEDPDAHDVLGHDLHSTHLPHLHHTEGNADRA</sequence>
<feature type="transmembrane region" description="Helical" evidence="1">
    <location>
        <begin position="36"/>
        <end position="59"/>
    </location>
</feature>
<dbReference type="Proteomes" id="UP000756427">
    <property type="component" value="Unassembled WGS sequence"/>
</dbReference>
<accession>A0A930PUJ2</accession>
<dbReference type="EMBL" id="JABZXR010000001">
    <property type="protein sequence ID" value="MBF1663052.1"/>
    <property type="molecule type" value="Genomic_DNA"/>
</dbReference>
<evidence type="ECO:0000313" key="3">
    <source>
        <dbReference type="Proteomes" id="UP000756427"/>
    </source>
</evidence>
<dbReference type="RefSeq" id="WP_303974834.1">
    <property type="nucleotide sequence ID" value="NZ_CAURBG010000004.1"/>
</dbReference>
<keyword evidence="1" id="KW-0472">Membrane</keyword>
<name>A0A930PUJ2_9MICC</name>
<keyword evidence="1" id="KW-0812">Transmembrane</keyword>
<evidence type="ECO:0000313" key="2">
    <source>
        <dbReference type="EMBL" id="MBF1663052.1"/>
    </source>
</evidence>
<keyword evidence="1" id="KW-1133">Transmembrane helix</keyword>
<organism evidence="2 3">
    <name type="scientific">Rothia mucilaginosa</name>
    <dbReference type="NCBI Taxonomy" id="43675"/>
    <lineage>
        <taxon>Bacteria</taxon>
        <taxon>Bacillati</taxon>
        <taxon>Actinomycetota</taxon>
        <taxon>Actinomycetes</taxon>
        <taxon>Micrococcales</taxon>
        <taxon>Micrococcaceae</taxon>
        <taxon>Rothia</taxon>
    </lineage>
</organism>
<protein>
    <submittedName>
        <fullName evidence="2">N-acyl-D-glutamate deacylase</fullName>
    </submittedName>
</protein>
<feature type="transmembrane region" description="Helical" evidence="1">
    <location>
        <begin position="65"/>
        <end position="85"/>
    </location>
</feature>
<reference evidence="2" key="1">
    <citation type="submission" date="2020-04" db="EMBL/GenBank/DDBJ databases">
        <title>Deep metagenomics examines the oral microbiome during advanced dental caries in children, revealing novel taxa and co-occurrences with host molecules.</title>
        <authorList>
            <person name="Baker J.L."/>
            <person name="Morton J.T."/>
            <person name="Dinis M."/>
            <person name="Alvarez R."/>
            <person name="Tran N.C."/>
            <person name="Knight R."/>
            <person name="Edlund A."/>
        </authorList>
    </citation>
    <scope>NUCLEOTIDE SEQUENCE</scope>
    <source>
        <strain evidence="2">JCVI_44_bin.2</strain>
    </source>
</reference>
<evidence type="ECO:0000256" key="1">
    <source>
        <dbReference type="SAM" id="Phobius"/>
    </source>
</evidence>
<gene>
    <name evidence="2" type="ORF">HXO64_00650</name>
</gene>
<proteinExistence type="predicted"/>